<dbReference type="PANTHER" id="PTHR32063">
    <property type="match status" value="1"/>
</dbReference>
<evidence type="ECO:0000313" key="3">
    <source>
        <dbReference type="Proteomes" id="UP000092627"/>
    </source>
</evidence>
<dbReference type="SUPFAM" id="SSF82714">
    <property type="entry name" value="Multidrug efflux transporter AcrB TolC docking domain, DN and DC subdomains"/>
    <property type="match status" value="2"/>
</dbReference>
<dbReference type="Gene3D" id="1.20.1640.10">
    <property type="entry name" value="Multidrug efflux transporter AcrB transmembrane domain"/>
    <property type="match status" value="2"/>
</dbReference>
<dbReference type="SUPFAM" id="SSF82693">
    <property type="entry name" value="Multidrug efflux transporter AcrB pore domain, PN1, PN2, PC1 and PC2 subdomains"/>
    <property type="match status" value="2"/>
</dbReference>
<dbReference type="PANTHER" id="PTHR32063:SF0">
    <property type="entry name" value="SWARMING MOTILITY PROTEIN SWRC"/>
    <property type="match status" value="1"/>
</dbReference>
<dbReference type="AlphaFoldDB" id="A0A1A8TMP9"/>
<protein>
    <submittedName>
        <fullName evidence="2">Cobalt-zinc-cadmium resistance protein CzcA</fullName>
    </submittedName>
</protein>
<feature type="transmembrane region" description="Helical" evidence="1">
    <location>
        <begin position="915"/>
        <end position="938"/>
    </location>
</feature>
<dbReference type="Gene3D" id="3.30.2090.10">
    <property type="entry name" value="Multidrug efflux transporter AcrB TolC docking domain, DN and DC subdomains"/>
    <property type="match status" value="2"/>
</dbReference>
<dbReference type="InterPro" id="IPR001036">
    <property type="entry name" value="Acrflvin-R"/>
</dbReference>
<feature type="transmembrane region" description="Helical" evidence="1">
    <location>
        <begin position="1000"/>
        <end position="1025"/>
    </location>
</feature>
<evidence type="ECO:0000256" key="1">
    <source>
        <dbReference type="SAM" id="Phobius"/>
    </source>
</evidence>
<sequence length="1036" mass="112871">MRTVIDAALTRSRTVLLLFALIIISGTVSYIEIPKESTPDITIPMAYVSVSLEGISPEDADSLLVHPLEQELRGVEGLKEIRSTASEGHASIILEFQSGTNIDQAIIDAKDKVDRAKSELPNDADEPTVSEINLSTFPVIRINLYGDVEFATLSQIANRLQDDLEAIEGVLEANINGDREQQAEIIIDQQKLDSYGLNLADVANLLASNNRLVAAGNLDTGAGRFPIKVPGLLKTEQDIMELPVKVSGSEVVRVQDIASGQLTFEDPTSFARSNGQPSITLAVSKRVGANIIETIDAVKAVVRDSQKDWPAALQFSVTQDQSEQIETSLNDLFNNVLAATLLVMMVIVWALGVRSALLVGLAIPGAFLTGILFLNLQGFTINMVVLFALILSVGMLVDGAIVVTEYADRKLAEGANKKTAYSAAARRMAWPIIASTATTLAVFMPLLFWPDIVGEFMRYMPITVIATLTASLLMALILLPTLGALIGKRGAYTEQALRTLQVTEQGHLHELKGFTGRYGRLLTRLVERPIAVLLGAILMLVSVIVMYATLGKGVEFFPSVEPEVANLEVRARGDYSLLEKDQFVQQVEVLILKHEEFKSVTATTYTTPPDNASPDAIGTITMEFIEWHLRRSANGILADVRAEADHIPGIKVTTLVEQGGPQSGSDIELQLSSPFSTVLDQAADQILERLQQRPEIVSVSDDRSLPGIEWRLQIDRAEASKYNVNVDMLGNVVKLVTTGIKLGDFLPEGAEDKIDIMLRFPAYQRTLDQLDHLHIPTSQGIVPISNFVSRYAAPKQGYIHRVDGKQAIKISADVEDGLVVDQVIQGIRAELQQANLPDSLQYQFRGNTEDQQKAGSFLLKAFGVAFFIMAIILVTQFNNFFQCLLILSAVIFSTMGVFIGLLLKGEPFGIVMSGVGTIALAGVVVNNNIVLIDTFNGLRHKGMEIKEAAIRTGVQRLRPVMLTTITTILGLMPMVFQLNIDFVHQELSLGAPSSQWWTQLSTAIAGGLAFATPLTLILTPCLLVLGHHTLKRSKSA</sequence>
<evidence type="ECO:0000313" key="2">
    <source>
        <dbReference type="EMBL" id="SBS35314.1"/>
    </source>
</evidence>
<feature type="transmembrane region" description="Helical" evidence="1">
    <location>
        <begin position="884"/>
        <end position="903"/>
    </location>
</feature>
<feature type="transmembrane region" description="Helical" evidence="1">
    <location>
        <begin position="857"/>
        <end position="877"/>
    </location>
</feature>
<dbReference type="SUPFAM" id="SSF82866">
    <property type="entry name" value="Multidrug efflux transporter AcrB transmembrane domain"/>
    <property type="match status" value="2"/>
</dbReference>
<dbReference type="RefSeq" id="WP_067212376.1">
    <property type="nucleotide sequence ID" value="NZ_FLOC01000021.1"/>
</dbReference>
<dbReference type="PRINTS" id="PR00702">
    <property type="entry name" value="ACRIFLAVINRP"/>
</dbReference>
<feature type="transmembrane region" description="Helical" evidence="1">
    <location>
        <begin position="428"/>
        <end position="447"/>
    </location>
</feature>
<reference evidence="2 3" key="1">
    <citation type="submission" date="2016-06" db="EMBL/GenBank/DDBJ databases">
        <authorList>
            <person name="Kjaerup R.B."/>
            <person name="Dalgaard T.S."/>
            <person name="Juul-Madsen H.R."/>
        </authorList>
    </citation>
    <scope>NUCLEOTIDE SEQUENCE [LARGE SCALE GENOMIC DNA]</scope>
    <source>
        <strain evidence="2 3">CECT 5080</strain>
    </source>
</reference>
<gene>
    <name evidence="2" type="primary">czcA_2</name>
    <name evidence="2" type="ORF">MAQ5080_03139</name>
</gene>
<name>A0A1A8TMP9_9GAMM</name>
<accession>A0A1A8TMP9</accession>
<organism evidence="2 3">
    <name type="scientific">Marinomonas aquimarina</name>
    <dbReference type="NCBI Taxonomy" id="295068"/>
    <lineage>
        <taxon>Bacteria</taxon>
        <taxon>Pseudomonadati</taxon>
        <taxon>Pseudomonadota</taxon>
        <taxon>Gammaproteobacteria</taxon>
        <taxon>Oceanospirillales</taxon>
        <taxon>Oceanospirillaceae</taxon>
        <taxon>Marinomonas</taxon>
    </lineage>
</organism>
<feature type="transmembrane region" description="Helical" evidence="1">
    <location>
        <begin position="959"/>
        <end position="980"/>
    </location>
</feature>
<keyword evidence="3" id="KW-1185">Reference proteome</keyword>
<feature type="transmembrane region" description="Helical" evidence="1">
    <location>
        <begin position="358"/>
        <end position="377"/>
    </location>
</feature>
<feature type="transmembrane region" description="Helical" evidence="1">
    <location>
        <begin position="332"/>
        <end position="351"/>
    </location>
</feature>
<keyword evidence="1" id="KW-1133">Transmembrane helix</keyword>
<dbReference type="EMBL" id="FLOC01000021">
    <property type="protein sequence ID" value="SBS35314.1"/>
    <property type="molecule type" value="Genomic_DNA"/>
</dbReference>
<keyword evidence="1" id="KW-0812">Transmembrane</keyword>
<dbReference type="GO" id="GO:0005886">
    <property type="term" value="C:plasma membrane"/>
    <property type="evidence" value="ECO:0007669"/>
    <property type="project" value="TreeGrafter"/>
</dbReference>
<dbReference type="OrthoDB" id="5287122at2"/>
<dbReference type="STRING" id="295068.MAQ5080_03139"/>
<dbReference type="InterPro" id="IPR027463">
    <property type="entry name" value="AcrB_DN_DC_subdom"/>
</dbReference>
<dbReference type="GO" id="GO:0042910">
    <property type="term" value="F:xenobiotic transmembrane transporter activity"/>
    <property type="evidence" value="ECO:0007669"/>
    <property type="project" value="TreeGrafter"/>
</dbReference>
<feature type="transmembrane region" description="Helical" evidence="1">
    <location>
        <begin position="383"/>
        <end position="407"/>
    </location>
</feature>
<dbReference type="Proteomes" id="UP000092627">
    <property type="component" value="Unassembled WGS sequence"/>
</dbReference>
<proteinExistence type="predicted"/>
<dbReference type="Gene3D" id="3.30.70.1440">
    <property type="entry name" value="Multidrug efflux transporter AcrB pore domain"/>
    <property type="match status" value="1"/>
</dbReference>
<dbReference type="Gene3D" id="3.30.70.1430">
    <property type="entry name" value="Multidrug efflux transporter AcrB pore domain"/>
    <property type="match status" value="2"/>
</dbReference>
<dbReference type="Pfam" id="PF00873">
    <property type="entry name" value="ACR_tran"/>
    <property type="match status" value="1"/>
</dbReference>
<dbReference type="Gene3D" id="3.30.70.1320">
    <property type="entry name" value="Multidrug efflux transporter AcrB pore domain like"/>
    <property type="match status" value="1"/>
</dbReference>
<feature type="transmembrane region" description="Helical" evidence="1">
    <location>
        <begin position="459"/>
        <end position="479"/>
    </location>
</feature>
<feature type="transmembrane region" description="Helical" evidence="1">
    <location>
        <begin position="530"/>
        <end position="550"/>
    </location>
</feature>
<keyword evidence="1" id="KW-0472">Membrane</keyword>